<evidence type="ECO:0000256" key="1">
    <source>
        <dbReference type="SAM" id="MobiDB-lite"/>
    </source>
</evidence>
<feature type="transmembrane region" description="Helical" evidence="2">
    <location>
        <begin position="75"/>
        <end position="101"/>
    </location>
</feature>
<dbReference type="InterPro" id="IPR024883">
    <property type="entry name" value="Neurensin"/>
</dbReference>
<dbReference type="PANTHER" id="PTHR14796">
    <property type="entry name" value="NEURENSIN 1-RELATED"/>
    <property type="match status" value="1"/>
</dbReference>
<dbReference type="GO" id="GO:0043025">
    <property type="term" value="C:neuronal cell body"/>
    <property type="evidence" value="ECO:0007669"/>
    <property type="project" value="TreeGrafter"/>
</dbReference>
<evidence type="ECO:0000256" key="2">
    <source>
        <dbReference type="SAM" id="Phobius"/>
    </source>
</evidence>
<feature type="region of interest" description="Disordered" evidence="1">
    <location>
        <begin position="1"/>
        <end position="21"/>
    </location>
</feature>
<dbReference type="GO" id="GO:0030133">
    <property type="term" value="C:transport vesicle"/>
    <property type="evidence" value="ECO:0007669"/>
    <property type="project" value="InterPro"/>
</dbReference>
<keyword evidence="2" id="KW-0472">Membrane</keyword>
<dbReference type="GO" id="GO:0007399">
    <property type="term" value="P:nervous system development"/>
    <property type="evidence" value="ECO:0007669"/>
    <property type="project" value="TreeGrafter"/>
</dbReference>
<dbReference type="PANTHER" id="PTHR14796:SF3">
    <property type="entry name" value="NEURENSIN 1-LIKE-RELATED"/>
    <property type="match status" value="1"/>
</dbReference>
<evidence type="ECO:0000313" key="3">
    <source>
        <dbReference type="Proteomes" id="UP000887575"/>
    </source>
</evidence>
<dbReference type="Pfam" id="PF14927">
    <property type="entry name" value="Neurensin"/>
    <property type="match status" value="1"/>
</dbReference>
<dbReference type="GO" id="GO:0043005">
    <property type="term" value="C:neuron projection"/>
    <property type="evidence" value="ECO:0007669"/>
    <property type="project" value="TreeGrafter"/>
</dbReference>
<evidence type="ECO:0008006" key="5">
    <source>
        <dbReference type="Google" id="ProtNLM"/>
    </source>
</evidence>
<dbReference type="WBParaSite" id="MBELARI_LOCUS4861">
    <property type="protein sequence ID" value="MBELARI_LOCUS4861"/>
    <property type="gene ID" value="MBELARI_LOCUS4861"/>
</dbReference>
<reference evidence="4" key="1">
    <citation type="submission" date="2024-02" db="UniProtKB">
        <authorList>
            <consortium name="WormBaseParasite"/>
        </authorList>
    </citation>
    <scope>IDENTIFICATION</scope>
</reference>
<feature type="transmembrane region" description="Helical" evidence="2">
    <location>
        <begin position="144"/>
        <end position="166"/>
    </location>
</feature>
<proteinExistence type="predicted"/>
<evidence type="ECO:0000313" key="4">
    <source>
        <dbReference type="WBParaSite" id="MBELARI_LOCUS4861"/>
    </source>
</evidence>
<dbReference type="Proteomes" id="UP000887575">
    <property type="component" value="Unassembled WGS sequence"/>
</dbReference>
<feature type="transmembrane region" description="Helical" evidence="2">
    <location>
        <begin position="234"/>
        <end position="257"/>
    </location>
</feature>
<protein>
    <recommendedName>
        <fullName evidence="5">Transmembrane protein</fullName>
    </recommendedName>
</protein>
<accession>A0AAF3J9J4</accession>
<name>A0AAF3J9J4_9BILA</name>
<keyword evidence="2" id="KW-1133">Transmembrane helix</keyword>
<organism evidence="3 4">
    <name type="scientific">Mesorhabditis belari</name>
    <dbReference type="NCBI Taxonomy" id="2138241"/>
    <lineage>
        <taxon>Eukaryota</taxon>
        <taxon>Metazoa</taxon>
        <taxon>Ecdysozoa</taxon>
        <taxon>Nematoda</taxon>
        <taxon>Chromadorea</taxon>
        <taxon>Rhabditida</taxon>
        <taxon>Rhabditina</taxon>
        <taxon>Rhabditomorpha</taxon>
        <taxon>Rhabditoidea</taxon>
        <taxon>Rhabditidae</taxon>
        <taxon>Mesorhabditinae</taxon>
        <taxon>Mesorhabditis</taxon>
    </lineage>
</organism>
<keyword evidence="2" id="KW-0812">Transmembrane</keyword>
<sequence>MTGFRLGTAAKKTEKLSPPAQKPTALVDAVTAPPSGFGIKSYLHNFYHSPTVEDIEQSGAWYLLPPPPSQRRGLFVCRICTVLGLFLLLSGAIGIIIGYTWPHEGVEATINHIAIYTDDDGNLYIPSEKMISFMKDPMRHWKTAGFILFASGASILALSLMIPLCAQCIGSKKLAGFISEENSPNEPPIRIYPGQSGASLAGSGPVPVMEEIAKPTISFQSPLLISPTKKRKHAFFFLFGWRPALPCLFPISTTSFIKKKSS</sequence>
<keyword evidence="3" id="KW-1185">Reference proteome</keyword>
<dbReference type="AlphaFoldDB" id="A0AAF3J9J4"/>